<dbReference type="PANTHER" id="PTHR43341">
    <property type="entry name" value="AMINO ACID PERMEASE"/>
    <property type="match status" value="1"/>
</dbReference>
<keyword evidence="2" id="KW-0813">Transport</keyword>
<dbReference type="GO" id="GO:0015171">
    <property type="term" value="F:amino acid transmembrane transporter activity"/>
    <property type="evidence" value="ECO:0007669"/>
    <property type="project" value="TreeGrafter"/>
</dbReference>
<evidence type="ECO:0000256" key="7">
    <source>
        <dbReference type="SAM" id="MobiDB-lite"/>
    </source>
</evidence>
<evidence type="ECO:0000256" key="6">
    <source>
        <dbReference type="ARBA" id="ARBA00023136"/>
    </source>
</evidence>
<feature type="transmembrane region" description="Helical" evidence="8">
    <location>
        <begin position="183"/>
        <end position="204"/>
    </location>
</feature>
<dbReference type="PANTHER" id="PTHR43341:SF4">
    <property type="entry name" value="ARGININE PERMEASE CAN1-RELATED"/>
    <property type="match status" value="1"/>
</dbReference>
<gene>
    <name evidence="10" type="ORF">K490DRAFT_33007</name>
</gene>
<feature type="transmembrane region" description="Helical" evidence="8">
    <location>
        <begin position="153"/>
        <end position="171"/>
    </location>
</feature>
<evidence type="ECO:0000256" key="5">
    <source>
        <dbReference type="ARBA" id="ARBA00022989"/>
    </source>
</evidence>
<evidence type="ECO:0000256" key="1">
    <source>
        <dbReference type="ARBA" id="ARBA00004141"/>
    </source>
</evidence>
<dbReference type="EMBL" id="ML978711">
    <property type="protein sequence ID" value="KAF2092306.1"/>
    <property type="molecule type" value="Genomic_DNA"/>
</dbReference>
<evidence type="ECO:0000313" key="11">
    <source>
        <dbReference type="Proteomes" id="UP000799776"/>
    </source>
</evidence>
<comment type="subcellular location">
    <subcellularLocation>
        <location evidence="1">Membrane</location>
        <topology evidence="1">Multi-pass membrane protein</topology>
    </subcellularLocation>
</comment>
<organism evidence="10 11">
    <name type="scientific">Saccharata proteae CBS 121410</name>
    <dbReference type="NCBI Taxonomy" id="1314787"/>
    <lineage>
        <taxon>Eukaryota</taxon>
        <taxon>Fungi</taxon>
        <taxon>Dikarya</taxon>
        <taxon>Ascomycota</taxon>
        <taxon>Pezizomycotina</taxon>
        <taxon>Dothideomycetes</taxon>
        <taxon>Dothideomycetes incertae sedis</taxon>
        <taxon>Botryosphaeriales</taxon>
        <taxon>Saccharataceae</taxon>
        <taxon>Saccharata</taxon>
    </lineage>
</organism>
<keyword evidence="6 8" id="KW-0472">Membrane</keyword>
<sequence length="542" mass="58517">MHEKPNATSDVVPTASPPPSPPPSYQPSTPDGSLNRTFTPRHVHIISLGGNIGSGLFVATGSAYATGGPASVMLGYAIVGSAIWAVLNTIGEMTIAFPTTGNFVDYADRWVDPAVGFGVGFAEWFGWSTVVAAEATFFNVVVNYWADGAVHEAVWLTVFIVLVFGLMSLPNKYFAWFEYVASILKIAALVIFVVAMFAMVLGAGPTGHAHHGETWTRYPAFKNGFQGFGNCLLLALWAMGDQIFTGIMGGEAESPRYAIAHATKLVPIRCSAIYLLVMLFVTLLIPSTDPRLFGNSGTTASPMVIAAVDAGIPGLPDFLNVIIIIGVAAVAAESIYLCSRILRSMAHQRLIPAFIAKVDGEGRPRWALGITGCVSLAITYINLCSSGSTVYTWLSSITSSTFFLVWIVIIATSFRFRAALAAQNDALFSEPYAWKCVLWPWTPLYLATICGLLMASLVYVGLLPDGPGSTSVYSFFEYMIGVVITVSATLFYKLAFGTRMRDPRTADLKTGRRTLGADELRGLDAYYAKAGWRRLGSYLQIW</sequence>
<dbReference type="AlphaFoldDB" id="A0A9P4LZ62"/>
<keyword evidence="5 8" id="KW-1133">Transmembrane helix</keyword>
<keyword evidence="11" id="KW-1185">Reference proteome</keyword>
<dbReference type="Proteomes" id="UP000799776">
    <property type="component" value="Unassembled WGS sequence"/>
</dbReference>
<evidence type="ECO:0000256" key="3">
    <source>
        <dbReference type="ARBA" id="ARBA00022692"/>
    </source>
</evidence>
<keyword evidence="4" id="KW-0029">Amino-acid transport</keyword>
<evidence type="ECO:0000256" key="2">
    <source>
        <dbReference type="ARBA" id="ARBA00022448"/>
    </source>
</evidence>
<feature type="compositionally biased region" description="Polar residues" evidence="7">
    <location>
        <begin position="1"/>
        <end position="11"/>
    </location>
</feature>
<dbReference type="InterPro" id="IPR050524">
    <property type="entry name" value="APC_YAT"/>
</dbReference>
<evidence type="ECO:0000256" key="4">
    <source>
        <dbReference type="ARBA" id="ARBA00022970"/>
    </source>
</evidence>
<comment type="caution">
    <text evidence="10">The sequence shown here is derived from an EMBL/GenBank/DDBJ whole genome shotgun (WGS) entry which is preliminary data.</text>
</comment>
<dbReference type="Gene3D" id="1.20.1740.10">
    <property type="entry name" value="Amino acid/polyamine transporter I"/>
    <property type="match status" value="1"/>
</dbReference>
<feature type="transmembrane region" description="Helical" evidence="8">
    <location>
        <begin position="389"/>
        <end position="411"/>
    </location>
</feature>
<evidence type="ECO:0000256" key="8">
    <source>
        <dbReference type="SAM" id="Phobius"/>
    </source>
</evidence>
<dbReference type="InterPro" id="IPR004841">
    <property type="entry name" value="AA-permease/SLC12A_dom"/>
</dbReference>
<feature type="transmembrane region" description="Helical" evidence="8">
    <location>
        <begin position="110"/>
        <end position="133"/>
    </location>
</feature>
<feature type="transmembrane region" description="Helical" evidence="8">
    <location>
        <begin position="366"/>
        <end position="383"/>
    </location>
</feature>
<feature type="compositionally biased region" description="Pro residues" evidence="7">
    <location>
        <begin position="15"/>
        <end position="25"/>
    </location>
</feature>
<evidence type="ECO:0000313" key="10">
    <source>
        <dbReference type="EMBL" id="KAF2092306.1"/>
    </source>
</evidence>
<dbReference type="OrthoDB" id="3900342at2759"/>
<name>A0A9P4LZ62_9PEZI</name>
<dbReference type="PIRSF" id="PIRSF006060">
    <property type="entry name" value="AA_transporter"/>
    <property type="match status" value="1"/>
</dbReference>
<protein>
    <recommendedName>
        <fullName evidence="9">Amino acid permease/ SLC12A domain-containing protein</fullName>
    </recommendedName>
</protein>
<dbReference type="PROSITE" id="PS00218">
    <property type="entry name" value="AMINO_ACID_PERMEASE_1"/>
    <property type="match status" value="1"/>
</dbReference>
<feature type="transmembrane region" description="Helical" evidence="8">
    <location>
        <begin position="224"/>
        <end position="244"/>
    </location>
</feature>
<feature type="transmembrane region" description="Helical" evidence="8">
    <location>
        <begin position="318"/>
        <end position="339"/>
    </location>
</feature>
<feature type="region of interest" description="Disordered" evidence="7">
    <location>
        <begin position="1"/>
        <end position="33"/>
    </location>
</feature>
<keyword evidence="3 8" id="KW-0812">Transmembrane</keyword>
<evidence type="ECO:0000259" key="9">
    <source>
        <dbReference type="Pfam" id="PF00324"/>
    </source>
</evidence>
<feature type="transmembrane region" description="Helical" evidence="8">
    <location>
        <begin position="43"/>
        <end position="64"/>
    </location>
</feature>
<accession>A0A9P4LZ62</accession>
<dbReference type="InterPro" id="IPR004840">
    <property type="entry name" value="Amino_acid_permease_CS"/>
</dbReference>
<dbReference type="GO" id="GO:0016020">
    <property type="term" value="C:membrane"/>
    <property type="evidence" value="ECO:0007669"/>
    <property type="project" value="UniProtKB-SubCell"/>
</dbReference>
<feature type="transmembrane region" description="Helical" evidence="8">
    <location>
        <begin position="444"/>
        <end position="463"/>
    </location>
</feature>
<feature type="domain" description="Amino acid permease/ SLC12A" evidence="9">
    <location>
        <begin position="42"/>
        <end position="499"/>
    </location>
</feature>
<feature type="transmembrane region" description="Helical" evidence="8">
    <location>
        <begin position="475"/>
        <end position="495"/>
    </location>
</feature>
<dbReference type="Pfam" id="PF00324">
    <property type="entry name" value="AA_permease"/>
    <property type="match status" value="1"/>
</dbReference>
<reference evidence="10" key="1">
    <citation type="journal article" date="2020" name="Stud. Mycol.">
        <title>101 Dothideomycetes genomes: a test case for predicting lifestyles and emergence of pathogens.</title>
        <authorList>
            <person name="Haridas S."/>
            <person name="Albert R."/>
            <person name="Binder M."/>
            <person name="Bloem J."/>
            <person name="Labutti K."/>
            <person name="Salamov A."/>
            <person name="Andreopoulos B."/>
            <person name="Baker S."/>
            <person name="Barry K."/>
            <person name="Bills G."/>
            <person name="Bluhm B."/>
            <person name="Cannon C."/>
            <person name="Castanera R."/>
            <person name="Culley D."/>
            <person name="Daum C."/>
            <person name="Ezra D."/>
            <person name="Gonzalez J."/>
            <person name="Henrissat B."/>
            <person name="Kuo A."/>
            <person name="Liang C."/>
            <person name="Lipzen A."/>
            <person name="Lutzoni F."/>
            <person name="Magnuson J."/>
            <person name="Mondo S."/>
            <person name="Nolan M."/>
            <person name="Ohm R."/>
            <person name="Pangilinan J."/>
            <person name="Park H.-J."/>
            <person name="Ramirez L."/>
            <person name="Alfaro M."/>
            <person name="Sun H."/>
            <person name="Tritt A."/>
            <person name="Yoshinaga Y."/>
            <person name="Zwiers L.-H."/>
            <person name="Turgeon B."/>
            <person name="Goodwin S."/>
            <person name="Spatafora J."/>
            <person name="Crous P."/>
            <person name="Grigoriev I."/>
        </authorList>
    </citation>
    <scope>NUCLEOTIDE SEQUENCE</scope>
    <source>
        <strain evidence="10">CBS 121410</strain>
    </source>
</reference>
<feature type="transmembrane region" description="Helical" evidence="8">
    <location>
        <begin position="265"/>
        <end position="285"/>
    </location>
</feature>
<proteinExistence type="predicted"/>